<feature type="compositionally biased region" description="Polar residues" evidence="1">
    <location>
        <begin position="1"/>
        <end position="10"/>
    </location>
</feature>
<organism evidence="2 3">
    <name type="scientific">Scleroderma citrinum Foug A</name>
    <dbReference type="NCBI Taxonomy" id="1036808"/>
    <lineage>
        <taxon>Eukaryota</taxon>
        <taxon>Fungi</taxon>
        <taxon>Dikarya</taxon>
        <taxon>Basidiomycota</taxon>
        <taxon>Agaricomycotina</taxon>
        <taxon>Agaricomycetes</taxon>
        <taxon>Agaricomycetidae</taxon>
        <taxon>Boletales</taxon>
        <taxon>Sclerodermatineae</taxon>
        <taxon>Sclerodermataceae</taxon>
        <taxon>Scleroderma</taxon>
    </lineage>
</organism>
<dbReference type="AlphaFoldDB" id="A0A0C2ZG74"/>
<gene>
    <name evidence="2" type="ORF">SCLCIDRAFT_1216569</name>
</gene>
<feature type="compositionally biased region" description="Low complexity" evidence="1">
    <location>
        <begin position="49"/>
        <end position="64"/>
    </location>
</feature>
<dbReference type="Proteomes" id="UP000053989">
    <property type="component" value="Unassembled WGS sequence"/>
</dbReference>
<dbReference type="InParanoid" id="A0A0C2ZG74"/>
<reference evidence="3" key="2">
    <citation type="submission" date="2015-01" db="EMBL/GenBank/DDBJ databases">
        <title>Evolutionary Origins and Diversification of the Mycorrhizal Mutualists.</title>
        <authorList>
            <consortium name="DOE Joint Genome Institute"/>
            <consortium name="Mycorrhizal Genomics Consortium"/>
            <person name="Kohler A."/>
            <person name="Kuo A."/>
            <person name="Nagy L.G."/>
            <person name="Floudas D."/>
            <person name="Copeland A."/>
            <person name="Barry K.W."/>
            <person name="Cichocki N."/>
            <person name="Veneault-Fourrey C."/>
            <person name="LaButti K."/>
            <person name="Lindquist E.A."/>
            <person name="Lipzen A."/>
            <person name="Lundell T."/>
            <person name="Morin E."/>
            <person name="Murat C."/>
            <person name="Riley R."/>
            <person name="Ohm R."/>
            <person name="Sun H."/>
            <person name="Tunlid A."/>
            <person name="Henrissat B."/>
            <person name="Grigoriev I.V."/>
            <person name="Hibbett D.S."/>
            <person name="Martin F."/>
        </authorList>
    </citation>
    <scope>NUCLEOTIDE SEQUENCE [LARGE SCALE GENOMIC DNA]</scope>
    <source>
        <strain evidence="3">Foug A</strain>
    </source>
</reference>
<evidence type="ECO:0000313" key="3">
    <source>
        <dbReference type="Proteomes" id="UP000053989"/>
    </source>
</evidence>
<accession>A0A0C2ZG74</accession>
<evidence type="ECO:0000313" key="2">
    <source>
        <dbReference type="EMBL" id="KIM60668.1"/>
    </source>
</evidence>
<feature type="region of interest" description="Disordered" evidence="1">
    <location>
        <begin position="1"/>
        <end position="64"/>
    </location>
</feature>
<reference evidence="2 3" key="1">
    <citation type="submission" date="2014-04" db="EMBL/GenBank/DDBJ databases">
        <authorList>
            <consortium name="DOE Joint Genome Institute"/>
            <person name="Kuo A."/>
            <person name="Kohler A."/>
            <person name="Nagy L.G."/>
            <person name="Floudas D."/>
            <person name="Copeland A."/>
            <person name="Barry K.W."/>
            <person name="Cichocki N."/>
            <person name="Veneault-Fourrey C."/>
            <person name="LaButti K."/>
            <person name="Lindquist E.A."/>
            <person name="Lipzen A."/>
            <person name="Lundell T."/>
            <person name="Morin E."/>
            <person name="Murat C."/>
            <person name="Sun H."/>
            <person name="Tunlid A."/>
            <person name="Henrissat B."/>
            <person name="Grigoriev I.V."/>
            <person name="Hibbett D.S."/>
            <person name="Martin F."/>
            <person name="Nordberg H.P."/>
            <person name="Cantor M.N."/>
            <person name="Hua S.X."/>
        </authorList>
    </citation>
    <scope>NUCLEOTIDE SEQUENCE [LARGE SCALE GENOMIC DNA]</scope>
    <source>
        <strain evidence="2 3">Foug A</strain>
    </source>
</reference>
<keyword evidence="3" id="KW-1185">Reference proteome</keyword>
<dbReference type="EMBL" id="KN822059">
    <property type="protein sequence ID" value="KIM60668.1"/>
    <property type="molecule type" value="Genomic_DNA"/>
</dbReference>
<protein>
    <submittedName>
        <fullName evidence="2">Uncharacterized protein</fullName>
    </submittedName>
</protein>
<proteinExistence type="predicted"/>
<sequence>MTSCKYNNIPPSDCKMYEMPPEEPSNAQKRLRRPTQRCPQLPIKQQQMASSSSTSGASGTVKLP</sequence>
<name>A0A0C2ZG74_9AGAM</name>
<evidence type="ECO:0000256" key="1">
    <source>
        <dbReference type="SAM" id="MobiDB-lite"/>
    </source>
</evidence>
<dbReference type="HOGENOM" id="CLU_2868940_0_0_1"/>